<dbReference type="PANTHER" id="PTHR35810:SF1">
    <property type="entry name" value="CYTOPLASMIC PROTEIN"/>
    <property type="match status" value="1"/>
</dbReference>
<feature type="region of interest" description="Disordered" evidence="1">
    <location>
        <begin position="9"/>
        <end position="51"/>
    </location>
</feature>
<protein>
    <submittedName>
        <fullName evidence="2">RhuM</fullName>
    </submittedName>
</protein>
<proteinExistence type="predicted"/>
<accession>A0A0G0NZL5</accession>
<sequence>MDLRILNELNITVETPTPDKGRGPDRNSDSKRRRKRREIGESEASRRDRPRRVLRPRQINSPTQRLNVLSRWGVYSKQHVIKHKNLTIYRKVFVHPFPQPKPQCLCGTINPLMKKEGKQIIIYRASSGALKLRGDFEHETVWATRMQMARIFGVNPQAISKHIHNIYKEKELPTRATRSKIE</sequence>
<feature type="non-terminal residue" evidence="2">
    <location>
        <position position="182"/>
    </location>
</feature>
<evidence type="ECO:0000313" key="2">
    <source>
        <dbReference type="EMBL" id="KKQ91299.1"/>
    </source>
</evidence>
<dbReference type="AlphaFoldDB" id="A0A0G0NZL5"/>
<dbReference type="PANTHER" id="PTHR35810">
    <property type="entry name" value="CYTOPLASMIC PROTEIN-RELATED"/>
    <property type="match status" value="1"/>
</dbReference>
<dbReference type="EMBL" id="LBVU01000012">
    <property type="protein sequence ID" value="KKQ91299.1"/>
    <property type="molecule type" value="Genomic_DNA"/>
</dbReference>
<feature type="compositionally biased region" description="Basic and acidic residues" evidence="1">
    <location>
        <begin position="38"/>
        <end position="47"/>
    </location>
</feature>
<organism evidence="2 3">
    <name type="scientific">Candidatus Woesebacteria bacterium GW2011_GWB1_39_10</name>
    <dbReference type="NCBI Taxonomy" id="1618572"/>
    <lineage>
        <taxon>Bacteria</taxon>
        <taxon>Candidatus Woeseibacteriota</taxon>
    </lineage>
</organism>
<dbReference type="STRING" id="1618572.UT17_C0012G0009"/>
<evidence type="ECO:0000313" key="3">
    <source>
        <dbReference type="Proteomes" id="UP000034774"/>
    </source>
</evidence>
<feature type="compositionally biased region" description="Basic and acidic residues" evidence="1">
    <location>
        <begin position="17"/>
        <end position="30"/>
    </location>
</feature>
<gene>
    <name evidence="2" type="ORF">UT17_C0012G0009</name>
</gene>
<comment type="caution">
    <text evidence="2">The sequence shown here is derived from an EMBL/GenBank/DDBJ whole genome shotgun (WGS) entry which is preliminary data.</text>
</comment>
<reference evidence="2 3" key="1">
    <citation type="journal article" date="2015" name="Nature">
        <title>rRNA introns, odd ribosomes, and small enigmatic genomes across a large radiation of phyla.</title>
        <authorList>
            <person name="Brown C.T."/>
            <person name="Hug L.A."/>
            <person name="Thomas B.C."/>
            <person name="Sharon I."/>
            <person name="Castelle C.J."/>
            <person name="Singh A."/>
            <person name="Wilkins M.J."/>
            <person name="Williams K.H."/>
            <person name="Banfield J.F."/>
        </authorList>
    </citation>
    <scope>NUCLEOTIDE SEQUENCE [LARGE SCALE GENOMIC DNA]</scope>
</reference>
<evidence type="ECO:0000256" key="1">
    <source>
        <dbReference type="SAM" id="MobiDB-lite"/>
    </source>
</evidence>
<name>A0A0G0NZL5_9BACT</name>
<dbReference type="Proteomes" id="UP000034774">
    <property type="component" value="Unassembled WGS sequence"/>
</dbReference>